<feature type="transmembrane region" description="Helical" evidence="1">
    <location>
        <begin position="137"/>
        <end position="156"/>
    </location>
</feature>
<organism evidence="2">
    <name type="scientific">Wuchereria bancrofti</name>
    <dbReference type="NCBI Taxonomy" id="6293"/>
    <lineage>
        <taxon>Eukaryota</taxon>
        <taxon>Metazoa</taxon>
        <taxon>Ecdysozoa</taxon>
        <taxon>Nematoda</taxon>
        <taxon>Chromadorea</taxon>
        <taxon>Rhabditida</taxon>
        <taxon>Spirurina</taxon>
        <taxon>Spiruromorpha</taxon>
        <taxon>Filarioidea</taxon>
        <taxon>Onchocercidae</taxon>
        <taxon>Wuchereria</taxon>
    </lineage>
</organism>
<proteinExistence type="predicted"/>
<keyword evidence="1" id="KW-0812">Transmembrane</keyword>
<feature type="transmembrane region" description="Helical" evidence="1">
    <location>
        <begin position="191"/>
        <end position="210"/>
    </location>
</feature>
<feature type="transmembrane region" description="Helical" evidence="1">
    <location>
        <begin position="254"/>
        <end position="278"/>
    </location>
</feature>
<keyword evidence="1" id="KW-0472">Membrane</keyword>
<name>A0A1I8EB65_WUCBA</name>
<protein>
    <submittedName>
        <fullName evidence="2">Uncharacterized protein</fullName>
    </submittedName>
</protein>
<evidence type="ECO:0000256" key="1">
    <source>
        <dbReference type="SAM" id="Phobius"/>
    </source>
</evidence>
<reference evidence="2" key="1">
    <citation type="submission" date="2016-11" db="UniProtKB">
        <authorList>
            <consortium name="WormBaseParasite"/>
        </authorList>
    </citation>
    <scope>IDENTIFICATION</scope>
    <source>
        <strain evidence="2">pt0022</strain>
    </source>
</reference>
<evidence type="ECO:0000313" key="2">
    <source>
        <dbReference type="WBParaSite" id="maker-PairedContig_1181-snap-gene-1.41-mRNA-1"/>
    </source>
</evidence>
<accession>A0A1I8EB65</accession>
<dbReference type="Pfam" id="PF14808">
    <property type="entry name" value="TMEM164"/>
    <property type="match status" value="1"/>
</dbReference>
<dbReference type="PANTHER" id="PTHR20948:SF2">
    <property type="entry name" value="TRANSMEMBRANE PROTEIN 164"/>
    <property type="match status" value="1"/>
</dbReference>
<dbReference type="PANTHER" id="PTHR20948">
    <property type="entry name" value="TRANSMEMBRANE PROTEIN 164"/>
    <property type="match status" value="1"/>
</dbReference>
<dbReference type="WBParaSite" id="maker-PairedContig_1181-snap-gene-1.41-mRNA-1">
    <property type="protein sequence ID" value="maker-PairedContig_1181-snap-gene-1.41-mRNA-1"/>
    <property type="gene ID" value="maker-PairedContig_1181-snap-gene-1.41"/>
</dbReference>
<feature type="transmembrane region" description="Helical" evidence="1">
    <location>
        <begin position="299"/>
        <end position="319"/>
    </location>
</feature>
<feature type="transmembrane region" description="Helical" evidence="1">
    <location>
        <begin position="222"/>
        <end position="242"/>
    </location>
</feature>
<dbReference type="AlphaFoldDB" id="A0A1I8EB65"/>
<feature type="transmembrane region" description="Helical" evidence="1">
    <location>
        <begin position="163"/>
        <end position="185"/>
    </location>
</feature>
<keyword evidence="1" id="KW-1133">Transmembrane helix</keyword>
<dbReference type="STRING" id="6293.A0A1I8EB65"/>
<sequence length="347" mass="39214">MHNSKYYQAQCYMCEKTIAVRILETTGKLSITEGLDVREVEKFFKKKKSVNINNMDVILDHAFGGINNSIPGIGGPQCVKFLPLWQRIAETFLLVPLAICGIIISSKNLESSLHPISGKMLSSINENAVMFNGDKNLVRYCVLALYCFIFGSEIVCKLIRRVFVFMLNPCHVATTIQILLLAIGITNHRMYYLFRFQMYLLPGALIGIILPSINSRVLLVEVLVYFIQHVAILIVPFFIVYVNGAFLLEPFQNSAWTVLSFSIILIYHFTVLQIVGLITEANMGCVICPAMSDPFYGRFYRLATVIHQAILIPLITKIFSVCIKCATDVAHLDDVTRKSKRLSERKK</sequence>
<dbReference type="InterPro" id="IPR026508">
    <property type="entry name" value="TMEM164"/>
</dbReference>